<evidence type="ECO:0000313" key="2">
    <source>
        <dbReference type="Proteomes" id="UP000277204"/>
    </source>
</evidence>
<keyword evidence="2" id="KW-1185">Reference proteome</keyword>
<dbReference type="EMBL" id="UZAI01018268">
    <property type="protein sequence ID" value="VDP35268.1"/>
    <property type="molecule type" value="Genomic_DNA"/>
</dbReference>
<proteinExistence type="predicted"/>
<sequence>MAFTLDDDKRCQLNEDIIKQLYLVAYMQGSKLPTCLVTNSKCSKVQVRGDGRTAVDMRSHVHQTVLPVVIKADHPIPVSCSVYYFEITVNVKSRSGLLALGVCSSRSSTNEWPGGTIFPHKRIHKATWISPDHTTENQIDHICINKKFRRTIEDVISRRGADIASDHHLVVANLKLKLKKNWTTGQTALKRFNTVILRDTDTQ</sequence>
<reference evidence="1 2" key="1">
    <citation type="submission" date="2018-11" db="EMBL/GenBank/DDBJ databases">
        <authorList>
            <consortium name="Pathogen Informatics"/>
        </authorList>
    </citation>
    <scope>NUCLEOTIDE SEQUENCE [LARGE SCALE GENOMIC DNA]</scope>
    <source>
        <strain evidence="1 2">Zambia</strain>
    </source>
</reference>
<evidence type="ECO:0000313" key="1">
    <source>
        <dbReference type="EMBL" id="VDP35268.1"/>
    </source>
</evidence>
<dbReference type="STRING" id="48269.A0A183MWB4"/>
<dbReference type="AlphaFoldDB" id="A0A183MWB4"/>
<dbReference type="InterPro" id="IPR036691">
    <property type="entry name" value="Endo/exonu/phosph_ase_sf"/>
</dbReference>
<dbReference type="SUPFAM" id="SSF56219">
    <property type="entry name" value="DNase I-like"/>
    <property type="match status" value="1"/>
</dbReference>
<gene>
    <name evidence="1" type="ORF">SMRZ_LOCUS20339</name>
</gene>
<organism evidence="1 2">
    <name type="scientific">Schistosoma margrebowiei</name>
    <dbReference type="NCBI Taxonomy" id="48269"/>
    <lineage>
        <taxon>Eukaryota</taxon>
        <taxon>Metazoa</taxon>
        <taxon>Spiralia</taxon>
        <taxon>Lophotrochozoa</taxon>
        <taxon>Platyhelminthes</taxon>
        <taxon>Trematoda</taxon>
        <taxon>Digenea</taxon>
        <taxon>Strigeidida</taxon>
        <taxon>Schistosomatoidea</taxon>
        <taxon>Schistosomatidae</taxon>
        <taxon>Schistosoma</taxon>
    </lineage>
</organism>
<protein>
    <submittedName>
        <fullName evidence="1">Uncharacterized protein</fullName>
    </submittedName>
</protein>
<dbReference type="Proteomes" id="UP000277204">
    <property type="component" value="Unassembled WGS sequence"/>
</dbReference>
<dbReference type="Gene3D" id="2.60.120.920">
    <property type="match status" value="1"/>
</dbReference>
<name>A0A183MWB4_9TREM</name>
<accession>A0A183MWB4</accession>
<dbReference type="InterPro" id="IPR043136">
    <property type="entry name" value="B30.2/SPRY_sf"/>
</dbReference>